<evidence type="ECO:0000313" key="1">
    <source>
        <dbReference type="EMBL" id="MFD1017578.1"/>
    </source>
</evidence>
<dbReference type="Gene3D" id="1.20.120.330">
    <property type="entry name" value="Nucleotidyltransferases domain 2"/>
    <property type="match status" value="1"/>
</dbReference>
<keyword evidence="2" id="KW-1185">Reference proteome</keyword>
<accession>A0ABW3KXV2</accession>
<evidence type="ECO:0000313" key="2">
    <source>
        <dbReference type="Proteomes" id="UP001596990"/>
    </source>
</evidence>
<proteinExistence type="predicted"/>
<name>A0ABW3KXV2_9BACI</name>
<protein>
    <submittedName>
        <fullName evidence="1">Nucleotidyltransferase substrate binding protein</fullName>
    </submittedName>
</protein>
<reference evidence="2" key="1">
    <citation type="journal article" date="2019" name="Int. J. Syst. Evol. Microbiol.">
        <title>The Global Catalogue of Microorganisms (GCM) 10K type strain sequencing project: providing services to taxonomists for standard genome sequencing and annotation.</title>
        <authorList>
            <consortium name="The Broad Institute Genomics Platform"/>
            <consortium name="The Broad Institute Genome Sequencing Center for Infectious Disease"/>
            <person name="Wu L."/>
            <person name="Ma J."/>
        </authorList>
    </citation>
    <scope>NUCLEOTIDE SEQUENCE [LARGE SCALE GENOMIC DNA]</scope>
    <source>
        <strain evidence="2">CCUG 56607</strain>
    </source>
</reference>
<gene>
    <name evidence="1" type="ORF">ACFQ2J_00085</name>
</gene>
<organism evidence="1 2">
    <name type="scientific">Thalassobacillus hwangdonensis</name>
    <dbReference type="NCBI Taxonomy" id="546108"/>
    <lineage>
        <taxon>Bacteria</taxon>
        <taxon>Bacillati</taxon>
        <taxon>Bacillota</taxon>
        <taxon>Bacilli</taxon>
        <taxon>Bacillales</taxon>
        <taxon>Bacillaceae</taxon>
        <taxon>Thalassobacillus</taxon>
    </lineage>
</organism>
<dbReference type="InterPro" id="IPR010235">
    <property type="entry name" value="HepT"/>
</dbReference>
<dbReference type="RefSeq" id="WP_386055405.1">
    <property type="nucleotide sequence ID" value="NZ_JBHTKL010000001.1"/>
</dbReference>
<comment type="caution">
    <text evidence="1">The sequence shown here is derived from an EMBL/GenBank/DDBJ whole genome shotgun (WGS) entry which is preliminary data.</text>
</comment>
<dbReference type="SUPFAM" id="SSF81593">
    <property type="entry name" value="Nucleotidyltransferase substrate binding subunit/domain"/>
    <property type="match status" value="1"/>
</dbReference>
<dbReference type="EMBL" id="JBHTKL010000001">
    <property type="protein sequence ID" value="MFD1017578.1"/>
    <property type="molecule type" value="Genomic_DNA"/>
</dbReference>
<dbReference type="Proteomes" id="UP001596990">
    <property type="component" value="Unassembled WGS sequence"/>
</dbReference>
<dbReference type="Pfam" id="PF08780">
    <property type="entry name" value="NTase_sub_bind"/>
    <property type="match status" value="1"/>
</dbReference>
<sequence>MQMDTYKEAQMLEHFERFEKSLTMLDNYMHARLDDPIEQAGFIHFFEVTYEHALKVIFSHLDSKGIPVDTVRAAMKQSGELPFLNDVRAWLKMDNRKKLAYYVFTDKVRLGLVKDIKDVYQPEMNHLHSQVKSHYFSS</sequence>